<evidence type="ECO:0000256" key="7">
    <source>
        <dbReference type="PIRSR" id="PIRSR005536-2"/>
    </source>
</evidence>
<dbReference type="InterPro" id="IPR017853">
    <property type="entry name" value="GH"/>
</dbReference>
<dbReference type="Gene3D" id="2.60.40.1180">
    <property type="entry name" value="Golgi alpha-mannosidase II"/>
    <property type="match status" value="1"/>
</dbReference>
<dbReference type="Pfam" id="PF02065">
    <property type="entry name" value="Melibiase"/>
    <property type="match status" value="1"/>
</dbReference>
<evidence type="ECO:0000256" key="2">
    <source>
        <dbReference type="ARBA" id="ARBA00012755"/>
    </source>
</evidence>
<feature type="binding site" evidence="7">
    <location>
        <begin position="455"/>
        <end position="459"/>
    </location>
    <ligand>
        <name>substrate</name>
    </ligand>
</feature>
<feature type="binding site" evidence="7">
    <location>
        <position position="422"/>
    </location>
    <ligand>
        <name>substrate</name>
    </ligand>
</feature>
<name>A0A239EBF9_9ACTN</name>
<feature type="binding site" evidence="7">
    <location>
        <position position="504"/>
    </location>
    <ligand>
        <name>substrate</name>
    </ligand>
</feature>
<proteinExistence type="inferred from homology"/>
<dbReference type="InterPro" id="IPR031704">
    <property type="entry name" value="Glyco_hydro_36_N"/>
</dbReference>
<dbReference type="InterPro" id="IPR031705">
    <property type="entry name" value="Glyco_hydro_36_C"/>
</dbReference>
<dbReference type="Pfam" id="PF16875">
    <property type="entry name" value="Glyco_hydro_36N"/>
    <property type="match status" value="1"/>
</dbReference>
<evidence type="ECO:0000256" key="4">
    <source>
        <dbReference type="ARBA" id="ARBA00023295"/>
    </source>
</evidence>
<feature type="active site" description="Nucleophile" evidence="6">
    <location>
        <position position="457"/>
    </location>
</feature>
<dbReference type="GO" id="GO:0004557">
    <property type="term" value="F:alpha-galactosidase activity"/>
    <property type="evidence" value="ECO:0007669"/>
    <property type="project" value="UniProtKB-UniRule"/>
</dbReference>
<keyword evidence="3 5" id="KW-0378">Hydrolase</keyword>
<reference evidence="10 11" key="1">
    <citation type="submission" date="2017-06" db="EMBL/GenBank/DDBJ databases">
        <authorList>
            <person name="Kim H.J."/>
            <person name="Triplett B.A."/>
        </authorList>
    </citation>
    <scope>NUCLEOTIDE SEQUENCE [LARGE SCALE GENOMIC DNA]</scope>
    <source>
        <strain evidence="10 11">CGMCC 4.1858</strain>
    </source>
</reference>
<dbReference type="Pfam" id="PF16874">
    <property type="entry name" value="Glyco_hydro_36C"/>
    <property type="match status" value="1"/>
</dbReference>
<sequence>MPVISHAPDTGIWLLSTPRTSYALRIDATGAPCHIAWGPRLTLEEAAELAVPAGPDASSFEGRPPVGEELPVDGGARFGPPSLQVRFADGTRAFEWRPVGHDVHEPAPGAAELSLRFRDRVHPLEVTLRYRVHEDSDVIERHTVLRNAGDRGITVLRADSAAWSLPPLPDYRLSHVTGQWSAESQLRRDRLPYGETVLTSRRGITSHHANPWVMLDAGDATETHGRVWSAALAWSGSWRITAQRTPDGRAGFTGGAGHDGTSVPLAPGEEFTTPGFAAVCTDGGFGAASRAWHAHTLAHVLPHPWETAPVLYNSWEATGFDVDEPGQRALAARAATLGVELYVVDDGWFGARRHDRAGLGDWAPAADRFPSGLAPLSDEVHRLGMRFGLWVEPEMVNPDSDLYREHPDWVLHVPDRTRTELRNQLVLNFARQDVADWAYDWLTRLVAKNGVDFLKWDMNRAFSEAGWPGRDDGADRLWTRYVHNLYGVIDRLRADHPQLRIESCSGGGGRVDLGILSRTDQAWPSDNTDAADRVAIQHGYGQVYPARTMAAWVTDVPNQLTHRTVPLRFRFHVAMAGLLGIGGDLTRWPEEELAEGAELVAGYKRVRHLVQHGALHRLRGPGDEGPTVVEYAAHDGSEALVLAWQRVQRHGGPRGPVRLGGLTPGARYRDTRTGTVHHATVLDGYGLSLDLPPGDWASSAVHLVRLAERDGA</sequence>
<comment type="similarity">
    <text evidence="5">Belongs to the glycosyl hydrolase.</text>
</comment>
<feature type="binding site" evidence="7">
    <location>
        <begin position="345"/>
        <end position="346"/>
    </location>
    <ligand>
        <name>substrate</name>
    </ligand>
</feature>
<dbReference type="PIRSF" id="PIRSF005536">
    <property type="entry name" value="Agal"/>
    <property type="match status" value="1"/>
</dbReference>
<dbReference type="Gene3D" id="2.70.98.60">
    <property type="entry name" value="alpha-galactosidase from lactobacil brevis"/>
    <property type="match status" value="1"/>
</dbReference>
<keyword evidence="11" id="KW-1185">Reference proteome</keyword>
<feature type="domain" description="Glycosyl hydrolase family 36 N-terminal" evidence="9">
    <location>
        <begin position="30"/>
        <end position="266"/>
    </location>
</feature>
<feature type="domain" description="Glycosyl hydrolase family 36 C-terminal" evidence="8">
    <location>
        <begin position="627"/>
        <end position="703"/>
    </location>
</feature>
<evidence type="ECO:0000256" key="6">
    <source>
        <dbReference type="PIRSR" id="PIRSR005536-1"/>
    </source>
</evidence>
<comment type="catalytic activity">
    <reaction evidence="1 5">
        <text>Hydrolysis of terminal, non-reducing alpha-D-galactose residues in alpha-D-galactosides, including galactose oligosaccharides, galactomannans and galactolipids.</text>
        <dbReference type="EC" id="3.2.1.22"/>
    </reaction>
</comment>
<dbReference type="PRINTS" id="PR00743">
    <property type="entry name" value="GLHYDRLASE36"/>
</dbReference>
<keyword evidence="4 5" id="KW-0326">Glycosidase</keyword>
<accession>A0A239EBF9</accession>
<feature type="binding site" evidence="7">
    <location>
        <position position="180"/>
    </location>
    <ligand>
        <name>substrate</name>
    </ligand>
</feature>
<evidence type="ECO:0000256" key="5">
    <source>
        <dbReference type="PIRNR" id="PIRNR005536"/>
    </source>
</evidence>
<dbReference type="EC" id="3.2.1.22" evidence="2 5"/>
<dbReference type="RefSeq" id="WP_089223951.1">
    <property type="nucleotide sequence ID" value="NZ_FZOF01000005.1"/>
</dbReference>
<dbReference type="EMBL" id="FZOF01000005">
    <property type="protein sequence ID" value="SNS41927.1"/>
    <property type="molecule type" value="Genomic_DNA"/>
</dbReference>
<dbReference type="PANTHER" id="PTHR43053">
    <property type="entry name" value="GLYCOSIDASE FAMILY 31"/>
    <property type="match status" value="1"/>
</dbReference>
<evidence type="ECO:0000313" key="10">
    <source>
        <dbReference type="EMBL" id="SNS41927.1"/>
    </source>
</evidence>
<dbReference type="AlphaFoldDB" id="A0A239EBF9"/>
<evidence type="ECO:0000256" key="3">
    <source>
        <dbReference type="ARBA" id="ARBA00022801"/>
    </source>
</evidence>
<dbReference type="InterPro" id="IPR050985">
    <property type="entry name" value="Alpha-glycosidase_related"/>
</dbReference>
<dbReference type="CDD" id="cd14791">
    <property type="entry name" value="GH36"/>
    <property type="match status" value="1"/>
</dbReference>
<dbReference type="GO" id="GO:0016052">
    <property type="term" value="P:carbohydrate catabolic process"/>
    <property type="evidence" value="ECO:0007669"/>
    <property type="project" value="InterPro"/>
</dbReference>
<dbReference type="Proteomes" id="UP000198280">
    <property type="component" value="Unassembled WGS sequence"/>
</dbReference>
<dbReference type="FunFam" id="3.20.20.70:FF:000118">
    <property type="entry name" value="Alpha-galactosidase"/>
    <property type="match status" value="1"/>
</dbReference>
<evidence type="ECO:0000259" key="9">
    <source>
        <dbReference type="Pfam" id="PF16875"/>
    </source>
</evidence>
<dbReference type="InterPro" id="IPR002252">
    <property type="entry name" value="Glyco_hydro_36"/>
</dbReference>
<dbReference type="SUPFAM" id="SSF51445">
    <property type="entry name" value="(Trans)glycosidases"/>
    <property type="match status" value="1"/>
</dbReference>
<feature type="active site" description="Proton donor" evidence="6">
    <location>
        <position position="526"/>
    </location>
</feature>
<gene>
    <name evidence="10" type="ORF">SAMN05216252_105412</name>
</gene>
<dbReference type="InterPro" id="IPR013785">
    <property type="entry name" value="Aldolase_TIM"/>
</dbReference>
<evidence type="ECO:0000259" key="8">
    <source>
        <dbReference type="Pfam" id="PF16874"/>
    </source>
</evidence>
<organism evidence="10 11">
    <name type="scientific">Actinacidiphila glaucinigra</name>
    <dbReference type="NCBI Taxonomy" id="235986"/>
    <lineage>
        <taxon>Bacteria</taxon>
        <taxon>Bacillati</taxon>
        <taxon>Actinomycetota</taxon>
        <taxon>Actinomycetes</taxon>
        <taxon>Kitasatosporales</taxon>
        <taxon>Streptomycetaceae</taxon>
        <taxon>Actinacidiphila</taxon>
    </lineage>
</organism>
<evidence type="ECO:0000256" key="1">
    <source>
        <dbReference type="ARBA" id="ARBA00001255"/>
    </source>
</evidence>
<dbReference type="OrthoDB" id="9758822at2"/>
<dbReference type="Gene3D" id="3.20.20.70">
    <property type="entry name" value="Aldolase class I"/>
    <property type="match status" value="1"/>
</dbReference>
<evidence type="ECO:0000313" key="11">
    <source>
        <dbReference type="Proteomes" id="UP000198280"/>
    </source>
</evidence>
<protein>
    <recommendedName>
        <fullName evidence="2 5">Alpha-galactosidase</fullName>
        <ecNumber evidence="2 5">3.2.1.22</ecNumber>
    </recommendedName>
</protein>
<dbReference type="InterPro" id="IPR038417">
    <property type="entry name" value="Alpga-gal_N_sf"/>
</dbReference>
<feature type="binding site" evidence="7">
    <location>
        <position position="526"/>
    </location>
    <ligand>
        <name>substrate</name>
    </ligand>
</feature>
<dbReference type="InterPro" id="IPR013780">
    <property type="entry name" value="Glyco_hydro_b"/>
</dbReference>
<dbReference type="PANTHER" id="PTHR43053:SF3">
    <property type="entry name" value="ALPHA-GALACTOSIDASE C-RELATED"/>
    <property type="match status" value="1"/>
</dbReference>